<dbReference type="AlphaFoldDB" id="A0A0E9Q8Z5"/>
<proteinExistence type="predicted"/>
<reference evidence="1" key="2">
    <citation type="journal article" date="2015" name="Fish Shellfish Immunol.">
        <title>Early steps in the European eel (Anguilla anguilla)-Vibrio vulnificus interaction in the gills: Role of the RtxA13 toxin.</title>
        <authorList>
            <person name="Callol A."/>
            <person name="Pajuelo D."/>
            <person name="Ebbesson L."/>
            <person name="Teles M."/>
            <person name="MacKenzie S."/>
            <person name="Amaro C."/>
        </authorList>
    </citation>
    <scope>NUCLEOTIDE SEQUENCE</scope>
</reference>
<accession>A0A0E9Q8Z5</accession>
<organism evidence="1">
    <name type="scientific">Anguilla anguilla</name>
    <name type="common">European freshwater eel</name>
    <name type="synonym">Muraena anguilla</name>
    <dbReference type="NCBI Taxonomy" id="7936"/>
    <lineage>
        <taxon>Eukaryota</taxon>
        <taxon>Metazoa</taxon>
        <taxon>Chordata</taxon>
        <taxon>Craniata</taxon>
        <taxon>Vertebrata</taxon>
        <taxon>Euteleostomi</taxon>
        <taxon>Actinopterygii</taxon>
        <taxon>Neopterygii</taxon>
        <taxon>Teleostei</taxon>
        <taxon>Anguilliformes</taxon>
        <taxon>Anguillidae</taxon>
        <taxon>Anguilla</taxon>
    </lineage>
</organism>
<name>A0A0E9Q8Z5_ANGAN</name>
<protein>
    <submittedName>
        <fullName evidence="1">Uncharacterized protein</fullName>
    </submittedName>
</protein>
<reference evidence="1" key="1">
    <citation type="submission" date="2014-11" db="EMBL/GenBank/DDBJ databases">
        <authorList>
            <person name="Amaro Gonzalez C."/>
        </authorList>
    </citation>
    <scope>NUCLEOTIDE SEQUENCE</scope>
</reference>
<sequence length="25" mass="2514">MSHSANPALSACVCCVGGCVLQLIH</sequence>
<evidence type="ECO:0000313" key="1">
    <source>
        <dbReference type="EMBL" id="JAH12785.1"/>
    </source>
</evidence>
<dbReference type="EMBL" id="GBXM01095792">
    <property type="protein sequence ID" value="JAH12785.1"/>
    <property type="molecule type" value="Transcribed_RNA"/>
</dbReference>